<dbReference type="AlphaFoldDB" id="A0A099CTC4"/>
<evidence type="ECO:0000256" key="2">
    <source>
        <dbReference type="ARBA" id="ARBA00005042"/>
    </source>
</evidence>
<keyword evidence="7 15" id="KW-0808">Transferase</keyword>
<evidence type="ECO:0000313" key="20">
    <source>
        <dbReference type="Proteomes" id="UP000560000"/>
    </source>
</evidence>
<evidence type="ECO:0000256" key="3">
    <source>
        <dbReference type="ARBA" id="ARBA00010441"/>
    </source>
</evidence>
<proteinExistence type="inferred from homology"/>
<dbReference type="EMBL" id="JROI01000013">
    <property type="protein sequence ID" value="KGI77223.1"/>
    <property type="molecule type" value="Genomic_DNA"/>
</dbReference>
<evidence type="ECO:0000256" key="16">
    <source>
        <dbReference type="SAM" id="Phobius"/>
    </source>
</evidence>
<evidence type="ECO:0000256" key="1">
    <source>
        <dbReference type="ARBA" id="ARBA00004141"/>
    </source>
</evidence>
<dbReference type="EC" id="2.7.8.5" evidence="4"/>
<dbReference type="GO" id="GO:0008444">
    <property type="term" value="F:CDP-diacylglycerol-glycerol-3-phosphate 3-phosphatidyltransferase activity"/>
    <property type="evidence" value="ECO:0007669"/>
    <property type="project" value="UniProtKB-EC"/>
</dbReference>
<evidence type="ECO:0000256" key="15">
    <source>
        <dbReference type="RuleBase" id="RU003750"/>
    </source>
</evidence>
<dbReference type="Pfam" id="PF01066">
    <property type="entry name" value="CDP-OH_P_transf"/>
    <property type="match status" value="1"/>
</dbReference>
<dbReference type="Proteomes" id="UP000560000">
    <property type="component" value="Unassembled WGS sequence"/>
</dbReference>
<keyword evidence="13" id="KW-1208">Phospholipid metabolism</keyword>
<comment type="similarity">
    <text evidence="3 15">Belongs to the CDP-alcohol phosphatidyltransferase class-I family.</text>
</comment>
<evidence type="ECO:0000256" key="9">
    <source>
        <dbReference type="ARBA" id="ARBA00022989"/>
    </source>
</evidence>
<protein>
    <recommendedName>
        <fullName evidence="5">CDP-diacylglycerol--glycerol-3-phosphate 3-phosphatidyltransferase</fullName>
        <ecNumber evidence="4">2.7.8.5</ecNumber>
    </recommendedName>
</protein>
<dbReference type="InterPro" id="IPR004570">
    <property type="entry name" value="Phosphatidylglycerol_P_synth"/>
</dbReference>
<keyword evidence="10" id="KW-0443">Lipid metabolism</keyword>
<dbReference type="InterPro" id="IPR043130">
    <property type="entry name" value="CDP-OH_PTrfase_TM_dom"/>
</dbReference>
<comment type="pathway">
    <text evidence="2">Phospholipid metabolism; phosphatidylglycerol biosynthesis; phosphatidylglycerol from CDP-diacylglycerol: step 1/2.</text>
</comment>
<evidence type="ECO:0000313" key="17">
    <source>
        <dbReference type="EMBL" id="KGI77223.1"/>
    </source>
</evidence>
<dbReference type="GO" id="GO:0046474">
    <property type="term" value="P:glycerophospholipid biosynthetic process"/>
    <property type="evidence" value="ECO:0007669"/>
    <property type="project" value="TreeGrafter"/>
</dbReference>
<evidence type="ECO:0000256" key="10">
    <source>
        <dbReference type="ARBA" id="ARBA00023098"/>
    </source>
</evidence>
<dbReference type="OrthoDB" id="9796672at2"/>
<keyword evidence="11 16" id="KW-0472">Membrane</keyword>
<evidence type="ECO:0000256" key="5">
    <source>
        <dbReference type="ARBA" id="ARBA00014944"/>
    </source>
</evidence>
<reference evidence="17 19" key="1">
    <citation type="submission" date="2014-09" db="EMBL/GenBank/DDBJ databases">
        <title>Xanthomonadaceae 3.5X direct submission.</title>
        <authorList>
            <person name="Fang T."/>
            <person name="Wang H."/>
        </authorList>
    </citation>
    <scope>NUCLEOTIDE SEQUENCE [LARGE SCALE GENOMIC DNA]</scope>
    <source>
        <strain evidence="17 19">3.5X</strain>
    </source>
</reference>
<dbReference type="RefSeq" id="WP_043101965.1">
    <property type="nucleotide sequence ID" value="NZ_JACHET010000001.1"/>
</dbReference>
<keyword evidence="6" id="KW-0444">Lipid biosynthesis</keyword>
<feature type="transmembrane region" description="Helical" evidence="16">
    <location>
        <begin position="12"/>
        <end position="31"/>
    </location>
</feature>
<dbReference type="InterPro" id="IPR050324">
    <property type="entry name" value="CDP-alcohol_PTase-I"/>
</dbReference>
<organism evidence="17 19">
    <name type="scientific">Oleiagrimonas soli</name>
    <dbReference type="NCBI Taxonomy" id="1543381"/>
    <lineage>
        <taxon>Bacteria</taxon>
        <taxon>Pseudomonadati</taxon>
        <taxon>Pseudomonadota</taxon>
        <taxon>Gammaproteobacteria</taxon>
        <taxon>Lysobacterales</taxon>
        <taxon>Rhodanobacteraceae</taxon>
        <taxon>Oleiagrimonas</taxon>
    </lineage>
</organism>
<dbReference type="PANTHER" id="PTHR14269">
    <property type="entry name" value="CDP-DIACYLGLYCEROL--GLYCEROL-3-PHOSPHATE 3-PHOSPHATIDYLTRANSFERASE-RELATED"/>
    <property type="match status" value="1"/>
</dbReference>
<dbReference type="HOGENOM" id="CLU_051314_6_2_6"/>
<gene>
    <name evidence="18" type="ORF">HNQ86_002938</name>
    <name evidence="17" type="ORF">LF63_0111540</name>
</gene>
<dbReference type="PANTHER" id="PTHR14269:SF11">
    <property type="entry name" value="CDP-DIACYLGLYCEROL--GLYCEROL-3-PHOSPHATE 3-PHOSPHATIDYLTRANSFERASE"/>
    <property type="match status" value="1"/>
</dbReference>
<evidence type="ECO:0000256" key="12">
    <source>
        <dbReference type="ARBA" id="ARBA00023209"/>
    </source>
</evidence>
<sequence>MTPAATIWRHLPNLISSLRIVLVVPVAWLMLEHRYGSALWLALVAGSSDALDGWLARRFGWRSRLGAFLDPAADKLLLMTSYLVLALMAQLPWWLALLVLGRDLVILGGALGYRLLIGPFTAKPSRIAKFCTMLQIVYVLLVLLRSSALPALHLQPMQWLVAVLTVASGLDYVLRWAARARREAHAQRNRCKGMPHDA</sequence>
<dbReference type="Proteomes" id="UP000029708">
    <property type="component" value="Unassembled WGS sequence"/>
</dbReference>
<dbReference type="InterPro" id="IPR000462">
    <property type="entry name" value="CDP-OH_P_trans"/>
</dbReference>
<name>A0A099CTC4_9GAMM</name>
<dbReference type="EMBL" id="JACHET010000001">
    <property type="protein sequence ID" value="MBB6185593.1"/>
    <property type="molecule type" value="Genomic_DNA"/>
</dbReference>
<feature type="transmembrane region" description="Helical" evidence="16">
    <location>
        <begin position="76"/>
        <end position="98"/>
    </location>
</feature>
<comment type="subcellular location">
    <subcellularLocation>
        <location evidence="1">Membrane</location>
        <topology evidence="1">Multi-pass membrane protein</topology>
    </subcellularLocation>
</comment>
<dbReference type="STRING" id="1543381.LF63_0111540"/>
<evidence type="ECO:0000256" key="4">
    <source>
        <dbReference type="ARBA" id="ARBA00013170"/>
    </source>
</evidence>
<comment type="caution">
    <text evidence="17">The sequence shown here is derived from an EMBL/GenBank/DDBJ whole genome shotgun (WGS) entry which is preliminary data.</text>
</comment>
<dbReference type="InterPro" id="IPR048254">
    <property type="entry name" value="CDP_ALCOHOL_P_TRANSF_CS"/>
</dbReference>
<evidence type="ECO:0000256" key="8">
    <source>
        <dbReference type="ARBA" id="ARBA00022692"/>
    </source>
</evidence>
<feature type="transmembrane region" description="Helical" evidence="16">
    <location>
        <begin position="159"/>
        <end position="178"/>
    </location>
</feature>
<comment type="catalytic activity">
    <reaction evidence="14">
        <text>a CDP-1,2-diacyl-sn-glycerol + sn-glycerol 3-phosphate = a 1,2-diacyl-sn-glycero-3-phospho-(1'-sn-glycero-3'-phosphate) + CMP + H(+)</text>
        <dbReference type="Rhea" id="RHEA:12593"/>
        <dbReference type="ChEBI" id="CHEBI:15378"/>
        <dbReference type="ChEBI" id="CHEBI:57597"/>
        <dbReference type="ChEBI" id="CHEBI:58332"/>
        <dbReference type="ChEBI" id="CHEBI:60110"/>
        <dbReference type="ChEBI" id="CHEBI:60377"/>
        <dbReference type="EC" id="2.7.8.5"/>
    </reaction>
</comment>
<accession>A0A099CTC4</accession>
<evidence type="ECO:0000313" key="19">
    <source>
        <dbReference type="Proteomes" id="UP000029708"/>
    </source>
</evidence>
<evidence type="ECO:0000256" key="7">
    <source>
        <dbReference type="ARBA" id="ARBA00022679"/>
    </source>
</evidence>
<keyword evidence="9 16" id="KW-1133">Transmembrane helix</keyword>
<evidence type="ECO:0000256" key="13">
    <source>
        <dbReference type="ARBA" id="ARBA00023264"/>
    </source>
</evidence>
<dbReference type="PROSITE" id="PS00379">
    <property type="entry name" value="CDP_ALCOHOL_P_TRANSF"/>
    <property type="match status" value="1"/>
</dbReference>
<evidence type="ECO:0000256" key="14">
    <source>
        <dbReference type="ARBA" id="ARBA00048586"/>
    </source>
</evidence>
<evidence type="ECO:0000256" key="11">
    <source>
        <dbReference type="ARBA" id="ARBA00023136"/>
    </source>
</evidence>
<evidence type="ECO:0000256" key="6">
    <source>
        <dbReference type="ARBA" id="ARBA00022516"/>
    </source>
</evidence>
<keyword evidence="19" id="KW-1185">Reference proteome</keyword>
<reference evidence="18 20" key="2">
    <citation type="submission" date="2020-08" db="EMBL/GenBank/DDBJ databases">
        <title>Genomic Encyclopedia of Type Strains, Phase IV (KMG-IV): sequencing the most valuable type-strain genomes for metagenomic binning, comparative biology and taxonomic classification.</title>
        <authorList>
            <person name="Goeker M."/>
        </authorList>
    </citation>
    <scope>NUCLEOTIDE SEQUENCE [LARGE SCALE GENOMIC DNA]</scope>
    <source>
        <strain evidence="18 20">DSM 107085</strain>
    </source>
</reference>
<dbReference type="Gene3D" id="1.20.120.1760">
    <property type="match status" value="1"/>
</dbReference>
<keyword evidence="8 16" id="KW-0812">Transmembrane</keyword>
<keyword evidence="12" id="KW-0594">Phospholipid biosynthesis</keyword>
<dbReference type="PIRSF" id="PIRSF000847">
    <property type="entry name" value="Phos_ph_gly_syn"/>
    <property type="match status" value="1"/>
</dbReference>
<dbReference type="GO" id="GO:0016020">
    <property type="term" value="C:membrane"/>
    <property type="evidence" value="ECO:0007669"/>
    <property type="project" value="UniProtKB-SubCell"/>
</dbReference>
<evidence type="ECO:0000313" key="18">
    <source>
        <dbReference type="EMBL" id="MBB6185593.1"/>
    </source>
</evidence>
<feature type="transmembrane region" description="Helical" evidence="16">
    <location>
        <begin position="134"/>
        <end position="153"/>
    </location>
</feature>